<keyword evidence="2 5" id="KW-0456">Lyase</keyword>
<dbReference type="InterPro" id="IPR008929">
    <property type="entry name" value="Chondroitin_lyas"/>
</dbReference>
<accession>A0A428MP55</accession>
<dbReference type="EMBL" id="RSDW01000001">
    <property type="protein sequence ID" value="RSL18523.1"/>
    <property type="molecule type" value="Genomic_DNA"/>
</dbReference>
<keyword evidence="6" id="KW-1185">Reference proteome</keyword>
<reference evidence="5 6" key="1">
    <citation type="submission" date="2018-12" db="EMBL/GenBank/DDBJ databases">
        <title>Sequencing of bacterial isolates from soil warming experiment in Harvard Forest, Massachusetts, USA.</title>
        <authorList>
            <person name="Deangelis K."/>
        </authorList>
    </citation>
    <scope>NUCLEOTIDE SEQUENCE [LARGE SCALE GENOMIC DNA]</scope>
    <source>
        <strain evidence="5 6">EB153</strain>
    </source>
</reference>
<proteinExistence type="predicted"/>
<evidence type="ECO:0000256" key="1">
    <source>
        <dbReference type="ARBA" id="ARBA00022729"/>
    </source>
</evidence>
<evidence type="ECO:0000259" key="4">
    <source>
        <dbReference type="Pfam" id="PF05426"/>
    </source>
</evidence>
<keyword evidence="1 3" id="KW-0732">Signal</keyword>
<dbReference type="Gene3D" id="1.50.10.100">
    <property type="entry name" value="Chondroitin AC/alginate lyase"/>
    <property type="match status" value="1"/>
</dbReference>
<feature type="domain" description="Alginate lyase" evidence="4">
    <location>
        <begin position="78"/>
        <end position="313"/>
    </location>
</feature>
<dbReference type="GO" id="GO:0016829">
    <property type="term" value="F:lyase activity"/>
    <property type="evidence" value="ECO:0007669"/>
    <property type="project" value="UniProtKB-KW"/>
</dbReference>
<dbReference type="AlphaFoldDB" id="A0A428MP55"/>
<dbReference type="RefSeq" id="WP_260472983.1">
    <property type="nucleotide sequence ID" value="NZ_RSDW01000001.1"/>
</dbReference>
<sequence>MNSSVRFKGWINKNYTKGSMCVIFLALFAASIPVLAAAPVQPLRSPWDGKPVTITETPFACPAIAHIAPDLVTDGFYRLDDPTHSIIDPVRQEAYRKSSDGVKNIGMAIVKAADDYRTTGSRKAAQCAMIQILTLAQEHSLTGKMSSNQAYYVQGWVVGAIAIAYLKIRETGIATPQQTETIANWMQSVGEQTIGYYDAHKRVGHGDSQNNHLYWAGVELAAIGVAANNRKEFDWAMSTYDNGVDQIQPDGALPLEMARGGRALHYHLYALAPLVLLAEFGEANHLDLYAHANGAIHRLVNFSVAGLQDPTPFVKATGVQQEIPKTINGDQIGWAPPYAQRFPHPALERLIKAATNLSVYYLGGLPPGA</sequence>
<dbReference type="Pfam" id="PF05426">
    <property type="entry name" value="Alginate_lyase"/>
    <property type="match status" value="1"/>
</dbReference>
<evidence type="ECO:0000256" key="3">
    <source>
        <dbReference type="SAM" id="SignalP"/>
    </source>
</evidence>
<feature type="chain" id="PRO_5019549101" evidence="3">
    <location>
        <begin position="37"/>
        <end position="369"/>
    </location>
</feature>
<protein>
    <submittedName>
        <fullName evidence="5">Poly(Beta-D-mannuronate) lyase</fullName>
    </submittedName>
</protein>
<feature type="signal peptide" evidence="3">
    <location>
        <begin position="1"/>
        <end position="36"/>
    </location>
</feature>
<organism evidence="5 6">
    <name type="scientific">Edaphobacter aggregans</name>
    <dbReference type="NCBI Taxonomy" id="570835"/>
    <lineage>
        <taxon>Bacteria</taxon>
        <taxon>Pseudomonadati</taxon>
        <taxon>Acidobacteriota</taxon>
        <taxon>Terriglobia</taxon>
        <taxon>Terriglobales</taxon>
        <taxon>Acidobacteriaceae</taxon>
        <taxon>Edaphobacter</taxon>
    </lineage>
</organism>
<dbReference type="InterPro" id="IPR008397">
    <property type="entry name" value="Alginate_lyase_dom"/>
</dbReference>
<evidence type="ECO:0000313" key="5">
    <source>
        <dbReference type="EMBL" id="RSL18523.1"/>
    </source>
</evidence>
<name>A0A428MP55_9BACT</name>
<dbReference type="SUPFAM" id="SSF48230">
    <property type="entry name" value="Chondroitin AC/alginate lyase"/>
    <property type="match status" value="1"/>
</dbReference>
<evidence type="ECO:0000313" key="6">
    <source>
        <dbReference type="Proteomes" id="UP000269669"/>
    </source>
</evidence>
<dbReference type="GO" id="GO:0042597">
    <property type="term" value="C:periplasmic space"/>
    <property type="evidence" value="ECO:0007669"/>
    <property type="project" value="InterPro"/>
</dbReference>
<evidence type="ECO:0000256" key="2">
    <source>
        <dbReference type="ARBA" id="ARBA00023239"/>
    </source>
</evidence>
<dbReference type="Proteomes" id="UP000269669">
    <property type="component" value="Unassembled WGS sequence"/>
</dbReference>
<gene>
    <name evidence="5" type="ORF">EDE15_4109</name>
</gene>
<comment type="caution">
    <text evidence="5">The sequence shown here is derived from an EMBL/GenBank/DDBJ whole genome shotgun (WGS) entry which is preliminary data.</text>
</comment>